<feature type="signal peptide" evidence="1">
    <location>
        <begin position="1"/>
        <end position="19"/>
    </location>
</feature>
<dbReference type="Proteomes" id="UP000799424">
    <property type="component" value="Unassembled WGS sequence"/>
</dbReference>
<accession>A0A6A7A530</accession>
<protein>
    <recommendedName>
        <fullName evidence="2">CHRD domain-containing protein</fullName>
    </recommendedName>
</protein>
<dbReference type="InterPro" id="IPR010895">
    <property type="entry name" value="CHRD"/>
</dbReference>
<keyword evidence="4" id="KW-1185">Reference proteome</keyword>
<reference evidence="3" key="1">
    <citation type="journal article" date="2020" name="Stud. Mycol.">
        <title>101 Dothideomycetes genomes: a test case for predicting lifestyles and emergence of pathogens.</title>
        <authorList>
            <person name="Haridas S."/>
            <person name="Albert R."/>
            <person name="Binder M."/>
            <person name="Bloem J."/>
            <person name="Labutti K."/>
            <person name="Salamov A."/>
            <person name="Andreopoulos B."/>
            <person name="Baker S."/>
            <person name="Barry K."/>
            <person name="Bills G."/>
            <person name="Bluhm B."/>
            <person name="Cannon C."/>
            <person name="Castanera R."/>
            <person name="Culley D."/>
            <person name="Daum C."/>
            <person name="Ezra D."/>
            <person name="Gonzalez J."/>
            <person name="Henrissat B."/>
            <person name="Kuo A."/>
            <person name="Liang C."/>
            <person name="Lipzen A."/>
            <person name="Lutzoni F."/>
            <person name="Magnuson J."/>
            <person name="Mondo S."/>
            <person name="Nolan M."/>
            <person name="Ohm R."/>
            <person name="Pangilinan J."/>
            <person name="Park H.-J."/>
            <person name="Ramirez L."/>
            <person name="Alfaro M."/>
            <person name="Sun H."/>
            <person name="Tritt A."/>
            <person name="Yoshinaga Y."/>
            <person name="Zwiers L.-H."/>
            <person name="Turgeon B."/>
            <person name="Goodwin S."/>
            <person name="Spatafora J."/>
            <person name="Crous P."/>
            <person name="Grigoriev I."/>
        </authorList>
    </citation>
    <scope>NUCLEOTIDE SEQUENCE</scope>
    <source>
        <strain evidence="3">CBS 113818</strain>
    </source>
</reference>
<dbReference type="EMBL" id="MU006223">
    <property type="protein sequence ID" value="KAF2827934.1"/>
    <property type="molecule type" value="Genomic_DNA"/>
</dbReference>
<organism evidence="3 4">
    <name type="scientific">Ophiobolus disseminans</name>
    <dbReference type="NCBI Taxonomy" id="1469910"/>
    <lineage>
        <taxon>Eukaryota</taxon>
        <taxon>Fungi</taxon>
        <taxon>Dikarya</taxon>
        <taxon>Ascomycota</taxon>
        <taxon>Pezizomycotina</taxon>
        <taxon>Dothideomycetes</taxon>
        <taxon>Pleosporomycetidae</taxon>
        <taxon>Pleosporales</taxon>
        <taxon>Pleosporineae</taxon>
        <taxon>Phaeosphaeriaceae</taxon>
        <taxon>Ophiobolus</taxon>
    </lineage>
</organism>
<dbReference type="Pfam" id="PF07452">
    <property type="entry name" value="CHRD"/>
    <property type="match status" value="1"/>
</dbReference>
<sequence length="209" mass="22657">MHFTAPALVAILSASVAVAAPTASNDKPSYDKDQYKKDCKKDWDNKWENNDWKKNEKLFYFDKEFYVKATPDQVISTAGVPTPGQPGAKGIFKYGINIAENTICYNITLSGVTGNYQSMAATATHIHQADKGKAGPPRIAFPNPRGPDERRVSYGCLTGPFFTNTTNAATGKDNGADFHVKEIVANPSGFFTDSHTASFVQGAVRGQLA</sequence>
<evidence type="ECO:0000313" key="3">
    <source>
        <dbReference type="EMBL" id="KAF2827934.1"/>
    </source>
</evidence>
<dbReference type="OrthoDB" id="3554264at2759"/>
<evidence type="ECO:0000259" key="2">
    <source>
        <dbReference type="SMART" id="SM00754"/>
    </source>
</evidence>
<gene>
    <name evidence="3" type="ORF">CC86DRAFT_380919</name>
</gene>
<name>A0A6A7A530_9PLEO</name>
<feature type="chain" id="PRO_5025478137" description="CHRD domain-containing protein" evidence="1">
    <location>
        <begin position="20"/>
        <end position="209"/>
    </location>
</feature>
<dbReference type="AlphaFoldDB" id="A0A6A7A530"/>
<keyword evidence="1" id="KW-0732">Signal</keyword>
<dbReference type="SMART" id="SM00754">
    <property type="entry name" value="CHRD"/>
    <property type="match status" value="1"/>
</dbReference>
<evidence type="ECO:0000313" key="4">
    <source>
        <dbReference type="Proteomes" id="UP000799424"/>
    </source>
</evidence>
<proteinExistence type="predicted"/>
<evidence type="ECO:0000256" key="1">
    <source>
        <dbReference type="SAM" id="SignalP"/>
    </source>
</evidence>
<feature type="domain" description="CHRD" evidence="2">
    <location>
        <begin position="70"/>
        <end position="209"/>
    </location>
</feature>